<dbReference type="SUPFAM" id="SSF56300">
    <property type="entry name" value="Metallo-dependent phosphatases"/>
    <property type="match status" value="1"/>
</dbReference>
<dbReference type="CDD" id="cd00839">
    <property type="entry name" value="MPP_PAPs"/>
    <property type="match status" value="1"/>
</dbReference>
<dbReference type="EC" id="3.1.3.2" evidence="5"/>
<dbReference type="InterPro" id="IPR041792">
    <property type="entry name" value="MPP_PAP"/>
</dbReference>
<evidence type="ECO:0000259" key="7">
    <source>
        <dbReference type="Pfam" id="PF14008"/>
    </source>
</evidence>
<evidence type="ECO:0000259" key="8">
    <source>
        <dbReference type="Pfam" id="PF17808"/>
    </source>
</evidence>
<evidence type="ECO:0000256" key="4">
    <source>
        <dbReference type="ARBA" id="ARBA00023180"/>
    </source>
</evidence>
<dbReference type="InterPro" id="IPR004843">
    <property type="entry name" value="Calcineurin-like_PHP"/>
</dbReference>
<feature type="signal peptide" evidence="5">
    <location>
        <begin position="1"/>
        <end position="20"/>
    </location>
</feature>
<dbReference type="EMBL" id="JALJOQ010000077">
    <property type="protein sequence ID" value="KAK9801341.1"/>
    <property type="molecule type" value="Genomic_DNA"/>
</dbReference>
<accession>A0AAW1NZY5</accession>
<evidence type="ECO:0000313" key="9">
    <source>
        <dbReference type="EMBL" id="KAK9801341.1"/>
    </source>
</evidence>
<comment type="similarity">
    <text evidence="1 5">Belongs to the metallophosphoesterase superfamily. Purple acid phosphatase family.</text>
</comment>
<feature type="chain" id="PRO_5043098384" description="Purple acid phosphatase" evidence="5">
    <location>
        <begin position="21"/>
        <end position="682"/>
    </location>
</feature>
<evidence type="ECO:0000256" key="5">
    <source>
        <dbReference type="RuleBase" id="RU361203"/>
    </source>
</evidence>
<dbReference type="Pfam" id="PF17808">
    <property type="entry name" value="fn3_PAP"/>
    <property type="match status" value="1"/>
</dbReference>
<organism evidence="9 10">
    <name type="scientific">Symbiochloris irregularis</name>
    <dbReference type="NCBI Taxonomy" id="706552"/>
    <lineage>
        <taxon>Eukaryota</taxon>
        <taxon>Viridiplantae</taxon>
        <taxon>Chlorophyta</taxon>
        <taxon>core chlorophytes</taxon>
        <taxon>Trebouxiophyceae</taxon>
        <taxon>Trebouxiales</taxon>
        <taxon>Trebouxiaceae</taxon>
        <taxon>Symbiochloris</taxon>
    </lineage>
</organism>
<keyword evidence="5" id="KW-0378">Hydrolase</keyword>
<dbReference type="SUPFAM" id="SSF49363">
    <property type="entry name" value="Purple acid phosphatase, N-terminal domain"/>
    <property type="match status" value="1"/>
</dbReference>
<gene>
    <name evidence="9" type="ORF">WJX73_007068</name>
</gene>
<evidence type="ECO:0000256" key="3">
    <source>
        <dbReference type="ARBA" id="ARBA00022729"/>
    </source>
</evidence>
<comment type="caution">
    <text evidence="9">The sequence shown here is derived from an EMBL/GenBank/DDBJ whole genome shotgun (WGS) entry which is preliminary data.</text>
</comment>
<evidence type="ECO:0000256" key="2">
    <source>
        <dbReference type="ARBA" id="ARBA00011738"/>
    </source>
</evidence>
<comment type="catalytic activity">
    <reaction evidence="5">
        <text>a phosphate monoester + H2O = an alcohol + phosphate</text>
        <dbReference type="Rhea" id="RHEA:15017"/>
        <dbReference type="ChEBI" id="CHEBI:15377"/>
        <dbReference type="ChEBI" id="CHEBI:30879"/>
        <dbReference type="ChEBI" id="CHEBI:43474"/>
        <dbReference type="ChEBI" id="CHEBI:67140"/>
        <dbReference type="EC" id="3.1.3.2"/>
    </reaction>
</comment>
<dbReference type="InterPro" id="IPR029052">
    <property type="entry name" value="Metallo-depent_PP-like"/>
</dbReference>
<keyword evidence="4" id="KW-0325">Glycoprotein</keyword>
<name>A0AAW1NZY5_9CHLO</name>
<feature type="domain" description="Calcineurin-like phosphoesterase" evidence="6">
    <location>
        <begin position="280"/>
        <end position="461"/>
    </location>
</feature>
<comment type="subunit">
    <text evidence="2">Homodimer.</text>
</comment>
<feature type="domain" description="Purple acid phosphatase Fn3-like" evidence="8">
    <location>
        <begin position="48"/>
        <end position="132"/>
    </location>
</feature>
<dbReference type="Gene3D" id="3.60.21.10">
    <property type="match status" value="1"/>
</dbReference>
<dbReference type="PANTHER" id="PTHR45778:SF3">
    <property type="entry name" value="PURPLE ACID PHOSPHATASE"/>
    <property type="match status" value="1"/>
</dbReference>
<sequence>MRARILTAFGCILLSGFTSAQPEAKNNPQVSTAPLIAPSVGPTAGQGPVEINVNITSFKNRDWVEVAWSGVETPGADDAIAAVFVGMNLTLSVPLRYKFAVRDPEYLSTGSGNLTFQLLNQREDMQFLFFSNLSKSGNFSQAEVIEMCGYPANATGWIDPGTINYVLVSGLNPSTKYYYQVGDPSFGYSQEFVMLTGPKVGATSSILGLANADPGHALRDDAYEWEYDHNTRLVTPPGSMADIYSAIQNQFNGNGLQQGASLGINAGMLADSAGRTISAFNGDLSYARGFATQWDVHFDQFQDLATQMPVMVVEGNHERDWPHTDDRFQNTATDSGGECGIPTHLRYIMPTPQQPVTASDNFPYWYSYNHGPVHYLSYSTELDYSAGSAQNNWMISDLSKVNRSVTPWIIANLHRPIYTTSISGVSQSSDMQGGADQRAAFEDLFYQYGVDLTMSGHVHWYERTCPVYQKTCVPANADGSNGAPVHLTMGNGGQWLSISFNPEMPAYLEALALEHGYLRYSVNQTTLAGEMVSSVTGEIMDTFSLFKPVGWNNNATARASQLSSFEPNVTLGENWIDTFGIDGGITTNVSTYLLEILQANPSMYAGLQNATLVQNINAVDTLENTLQVLNPAMELLYLPEVQNSKNISAEARKVIQEYYLPWLSIVNNTGVVVMGNPVASAK</sequence>
<dbReference type="GO" id="GO:0046872">
    <property type="term" value="F:metal ion binding"/>
    <property type="evidence" value="ECO:0007669"/>
    <property type="project" value="InterPro"/>
</dbReference>
<keyword evidence="10" id="KW-1185">Reference proteome</keyword>
<dbReference type="AlphaFoldDB" id="A0AAW1NZY5"/>
<protein>
    <recommendedName>
        <fullName evidence="5">Purple acid phosphatase</fullName>
        <ecNumber evidence="5">3.1.3.2</ecNumber>
    </recommendedName>
</protein>
<proteinExistence type="inferred from homology"/>
<dbReference type="Pfam" id="PF14008">
    <property type="entry name" value="Metallophos_C"/>
    <property type="match status" value="1"/>
</dbReference>
<dbReference type="Proteomes" id="UP001465755">
    <property type="component" value="Unassembled WGS sequence"/>
</dbReference>
<dbReference type="InterPro" id="IPR040974">
    <property type="entry name" value="Fn3_PAP"/>
</dbReference>
<evidence type="ECO:0000256" key="1">
    <source>
        <dbReference type="ARBA" id="ARBA00008723"/>
    </source>
</evidence>
<dbReference type="InterPro" id="IPR025733">
    <property type="entry name" value="PAPs_C"/>
</dbReference>
<dbReference type="Gene3D" id="2.60.40.380">
    <property type="entry name" value="Purple acid phosphatase-like, N-terminal"/>
    <property type="match status" value="1"/>
</dbReference>
<reference evidence="9 10" key="1">
    <citation type="journal article" date="2024" name="Nat. Commun.">
        <title>Phylogenomics reveals the evolutionary origins of lichenization in chlorophyte algae.</title>
        <authorList>
            <person name="Puginier C."/>
            <person name="Libourel C."/>
            <person name="Otte J."/>
            <person name="Skaloud P."/>
            <person name="Haon M."/>
            <person name="Grisel S."/>
            <person name="Petersen M."/>
            <person name="Berrin J.G."/>
            <person name="Delaux P.M."/>
            <person name="Dal Grande F."/>
            <person name="Keller J."/>
        </authorList>
    </citation>
    <scope>NUCLEOTIDE SEQUENCE [LARGE SCALE GENOMIC DNA]</scope>
    <source>
        <strain evidence="9 10">SAG 2036</strain>
    </source>
</reference>
<dbReference type="GO" id="GO:0003993">
    <property type="term" value="F:acid phosphatase activity"/>
    <property type="evidence" value="ECO:0007669"/>
    <property type="project" value="UniProtKB-EC"/>
</dbReference>
<keyword evidence="3 5" id="KW-0732">Signal</keyword>
<dbReference type="PANTHER" id="PTHR45778">
    <property type="entry name" value="PURPLE ACID PHOSPHATASE-RELATED"/>
    <property type="match status" value="1"/>
</dbReference>
<evidence type="ECO:0000259" key="6">
    <source>
        <dbReference type="Pfam" id="PF00149"/>
    </source>
</evidence>
<evidence type="ECO:0000313" key="10">
    <source>
        <dbReference type="Proteomes" id="UP001465755"/>
    </source>
</evidence>
<dbReference type="Pfam" id="PF00149">
    <property type="entry name" value="Metallophos"/>
    <property type="match status" value="1"/>
</dbReference>
<dbReference type="InterPro" id="IPR008963">
    <property type="entry name" value="Purple_acid_Pase-like_N"/>
</dbReference>
<feature type="domain" description="Purple acid phosphatase C-terminal" evidence="7">
    <location>
        <begin position="483"/>
        <end position="542"/>
    </location>
</feature>